<dbReference type="InterPro" id="IPR005467">
    <property type="entry name" value="His_kinase_dom"/>
</dbReference>
<keyword evidence="6" id="KW-0902">Two-component regulatory system</keyword>
<evidence type="ECO:0000256" key="8">
    <source>
        <dbReference type="SAM" id="Coils"/>
    </source>
</evidence>
<dbReference type="GO" id="GO:0009927">
    <property type="term" value="F:histidine phosphotransfer kinase activity"/>
    <property type="evidence" value="ECO:0007669"/>
    <property type="project" value="TreeGrafter"/>
</dbReference>
<dbReference type="Pfam" id="PF00072">
    <property type="entry name" value="Response_reg"/>
    <property type="match status" value="1"/>
</dbReference>
<proteinExistence type="predicted"/>
<dbReference type="SUPFAM" id="SSF52172">
    <property type="entry name" value="CheY-like"/>
    <property type="match status" value="1"/>
</dbReference>
<dbReference type="InterPro" id="IPR003594">
    <property type="entry name" value="HATPase_dom"/>
</dbReference>
<dbReference type="SMART" id="SM00448">
    <property type="entry name" value="REC"/>
    <property type="match status" value="1"/>
</dbReference>
<dbReference type="Gene3D" id="3.40.50.2300">
    <property type="match status" value="1"/>
</dbReference>
<dbReference type="FunFam" id="3.30.565.10:FF:000010">
    <property type="entry name" value="Sensor histidine kinase RcsC"/>
    <property type="match status" value="1"/>
</dbReference>
<dbReference type="CDD" id="cd00082">
    <property type="entry name" value="HisKA"/>
    <property type="match status" value="1"/>
</dbReference>
<dbReference type="CDD" id="cd16922">
    <property type="entry name" value="HATPase_EvgS-ArcB-TorS-like"/>
    <property type="match status" value="1"/>
</dbReference>
<dbReference type="EMBL" id="JACIDX010000004">
    <property type="protein sequence ID" value="MBB3954419.1"/>
    <property type="molecule type" value="Genomic_DNA"/>
</dbReference>
<dbReference type="SUPFAM" id="SSF55874">
    <property type="entry name" value="ATPase domain of HSP90 chaperone/DNA topoisomerase II/histidine kinase"/>
    <property type="match status" value="1"/>
</dbReference>
<evidence type="ECO:0000256" key="4">
    <source>
        <dbReference type="ARBA" id="ARBA00022679"/>
    </source>
</evidence>
<dbReference type="InterPro" id="IPR036890">
    <property type="entry name" value="HATPase_C_sf"/>
</dbReference>
<keyword evidence="13" id="KW-1185">Reference proteome</keyword>
<dbReference type="SMART" id="SM00388">
    <property type="entry name" value="HisKA"/>
    <property type="match status" value="1"/>
</dbReference>
<dbReference type="SUPFAM" id="SSF47384">
    <property type="entry name" value="Homodimeric domain of signal transducing histidine kinase"/>
    <property type="match status" value="1"/>
</dbReference>
<feature type="coiled-coil region" evidence="8">
    <location>
        <begin position="85"/>
        <end position="112"/>
    </location>
</feature>
<dbReference type="AlphaFoldDB" id="A0A7W6CD95"/>
<dbReference type="InterPro" id="IPR001789">
    <property type="entry name" value="Sig_transdc_resp-reg_receiver"/>
</dbReference>
<protein>
    <recommendedName>
        <fullName evidence="2">histidine kinase</fullName>
        <ecNumber evidence="2">2.7.13.3</ecNumber>
    </recommendedName>
</protein>
<dbReference type="Proteomes" id="UP000548867">
    <property type="component" value="Unassembled WGS sequence"/>
</dbReference>
<dbReference type="Pfam" id="PF00512">
    <property type="entry name" value="HisKA"/>
    <property type="match status" value="1"/>
</dbReference>
<dbReference type="GO" id="GO:0005886">
    <property type="term" value="C:plasma membrane"/>
    <property type="evidence" value="ECO:0007669"/>
    <property type="project" value="TreeGrafter"/>
</dbReference>
<evidence type="ECO:0000259" key="10">
    <source>
        <dbReference type="PROSITE" id="PS50109"/>
    </source>
</evidence>
<evidence type="ECO:0000256" key="7">
    <source>
        <dbReference type="PROSITE-ProRule" id="PRU00169"/>
    </source>
</evidence>
<feature type="modified residue" description="4-aspartylphosphate" evidence="7">
    <location>
        <position position="416"/>
    </location>
</feature>
<gene>
    <name evidence="12" type="ORF">GGR38_001346</name>
</gene>
<dbReference type="InterPro" id="IPR003661">
    <property type="entry name" value="HisK_dim/P_dom"/>
</dbReference>
<feature type="transmembrane region" description="Helical" evidence="9">
    <location>
        <begin position="52"/>
        <end position="75"/>
    </location>
</feature>
<organism evidence="12 13">
    <name type="scientific">Novosphingobium sediminicola</name>
    <dbReference type="NCBI Taxonomy" id="563162"/>
    <lineage>
        <taxon>Bacteria</taxon>
        <taxon>Pseudomonadati</taxon>
        <taxon>Pseudomonadota</taxon>
        <taxon>Alphaproteobacteria</taxon>
        <taxon>Sphingomonadales</taxon>
        <taxon>Sphingomonadaceae</taxon>
        <taxon>Novosphingobium</taxon>
    </lineage>
</organism>
<dbReference type="Gene3D" id="1.10.287.130">
    <property type="match status" value="1"/>
</dbReference>
<accession>A0A7W6CD95</accession>
<comment type="caution">
    <text evidence="12">The sequence shown here is derived from an EMBL/GenBank/DDBJ whole genome shotgun (WGS) entry which is preliminary data.</text>
</comment>
<dbReference type="SMART" id="SM00387">
    <property type="entry name" value="HATPase_c"/>
    <property type="match status" value="1"/>
</dbReference>
<evidence type="ECO:0000313" key="13">
    <source>
        <dbReference type="Proteomes" id="UP000548867"/>
    </source>
</evidence>
<evidence type="ECO:0000256" key="1">
    <source>
        <dbReference type="ARBA" id="ARBA00000085"/>
    </source>
</evidence>
<dbReference type="InterPro" id="IPR011006">
    <property type="entry name" value="CheY-like_superfamily"/>
</dbReference>
<keyword evidence="9" id="KW-1133">Transmembrane helix</keyword>
<dbReference type="Gene3D" id="3.30.565.10">
    <property type="entry name" value="Histidine kinase-like ATPase, C-terminal domain"/>
    <property type="match status" value="1"/>
</dbReference>
<dbReference type="PANTHER" id="PTHR43047:SF72">
    <property type="entry name" value="OSMOSENSING HISTIDINE PROTEIN KINASE SLN1"/>
    <property type="match status" value="1"/>
</dbReference>
<dbReference type="PROSITE" id="PS50110">
    <property type="entry name" value="RESPONSE_REGULATORY"/>
    <property type="match status" value="1"/>
</dbReference>
<dbReference type="GO" id="GO:0000155">
    <property type="term" value="F:phosphorelay sensor kinase activity"/>
    <property type="evidence" value="ECO:0007669"/>
    <property type="project" value="InterPro"/>
</dbReference>
<reference evidence="12 13" key="1">
    <citation type="submission" date="2020-08" db="EMBL/GenBank/DDBJ databases">
        <title>Genomic Encyclopedia of Type Strains, Phase IV (KMG-IV): sequencing the most valuable type-strain genomes for metagenomic binning, comparative biology and taxonomic classification.</title>
        <authorList>
            <person name="Goeker M."/>
        </authorList>
    </citation>
    <scope>NUCLEOTIDE SEQUENCE [LARGE SCALE GENOMIC DNA]</scope>
    <source>
        <strain evidence="12 13">DSM 27057</strain>
    </source>
</reference>
<keyword evidence="4" id="KW-0808">Transferase</keyword>
<keyword evidence="9" id="KW-0472">Membrane</keyword>
<feature type="domain" description="Histidine kinase" evidence="10">
    <location>
        <begin position="129"/>
        <end position="344"/>
    </location>
</feature>
<feature type="domain" description="Response regulatory" evidence="11">
    <location>
        <begin position="367"/>
        <end position="482"/>
    </location>
</feature>
<name>A0A7W6CD95_9SPHN</name>
<keyword evidence="9" id="KW-0812">Transmembrane</keyword>
<feature type="transmembrane region" description="Helical" evidence="9">
    <location>
        <begin position="20"/>
        <end position="40"/>
    </location>
</feature>
<dbReference type="EC" id="2.7.13.3" evidence="2"/>
<keyword evidence="3 7" id="KW-0597">Phosphoprotein</keyword>
<dbReference type="InterPro" id="IPR036097">
    <property type="entry name" value="HisK_dim/P_sf"/>
</dbReference>
<evidence type="ECO:0000256" key="2">
    <source>
        <dbReference type="ARBA" id="ARBA00012438"/>
    </source>
</evidence>
<evidence type="ECO:0000256" key="9">
    <source>
        <dbReference type="SAM" id="Phobius"/>
    </source>
</evidence>
<evidence type="ECO:0000256" key="5">
    <source>
        <dbReference type="ARBA" id="ARBA00022777"/>
    </source>
</evidence>
<dbReference type="PROSITE" id="PS50109">
    <property type="entry name" value="HIS_KIN"/>
    <property type="match status" value="1"/>
</dbReference>
<dbReference type="PRINTS" id="PR00344">
    <property type="entry name" value="BCTRLSENSOR"/>
</dbReference>
<evidence type="ECO:0000313" key="12">
    <source>
        <dbReference type="EMBL" id="MBB3954419.1"/>
    </source>
</evidence>
<dbReference type="Pfam" id="PF02518">
    <property type="entry name" value="HATPase_c"/>
    <property type="match status" value="1"/>
</dbReference>
<keyword evidence="5 12" id="KW-0418">Kinase</keyword>
<evidence type="ECO:0000256" key="3">
    <source>
        <dbReference type="ARBA" id="ARBA00022553"/>
    </source>
</evidence>
<evidence type="ECO:0000259" key="11">
    <source>
        <dbReference type="PROSITE" id="PS50110"/>
    </source>
</evidence>
<evidence type="ECO:0000256" key="6">
    <source>
        <dbReference type="ARBA" id="ARBA00023012"/>
    </source>
</evidence>
<sequence length="573" mass="62215">MIETLRLMDRIKSAPGRFMLVMAAMAVMMTAIIGAAYWALGQSLPAQSMPMVRAVLLATLGALLALGGALGGLILRAYDSRRAALSEARRHVADLRAEVAAHNATLEELHLAKEVAEAANSAKSRYLVSVSHEIRSPLNSIYGYAQLLERGHDIAPIEAARIIRRSSEHLTNLVEGLLDISHVESGVLRLSNDTVRLNSFLDQVASMFRPQAQSRGLTLAYEKQSGLPEFVRTDQKRLRQILINLLSNAIKFTKAGQVTFGVTYRSQVMSFTIADTGIGIEPQDLTRIFAPFERGTHPEAQRQKGIGLGLAITQALVHILGGDLAVASEPGVGTTFTVRLMLSPVQASVQEVKSTRAITGFDGPPRHILLIDDDPDQTSLLRGLLEPMGFVLHIAHDGDSGLELARKHRPELVLLDVTMPGLSGWEVARRLRAMRGGDIRIIMVSGDAHEIRQGSAGFIAHDQFLIKPVDLDALIDAVGGLLGLHWRGRAEEAEAPEAAPEREALPDDARPFLTDIENDLRIGHVRGVEKAIRAMEAAVPQAAPLARRLLASLDRFDLGELAAELAANRQGDQ</sequence>
<dbReference type="PANTHER" id="PTHR43047">
    <property type="entry name" value="TWO-COMPONENT HISTIDINE PROTEIN KINASE"/>
    <property type="match status" value="1"/>
</dbReference>
<keyword evidence="8" id="KW-0175">Coiled coil</keyword>
<dbReference type="InterPro" id="IPR004358">
    <property type="entry name" value="Sig_transdc_His_kin-like_C"/>
</dbReference>
<comment type="catalytic activity">
    <reaction evidence="1">
        <text>ATP + protein L-histidine = ADP + protein N-phospho-L-histidine.</text>
        <dbReference type="EC" id="2.7.13.3"/>
    </reaction>
</comment>
<dbReference type="RefSeq" id="WP_246404289.1">
    <property type="nucleotide sequence ID" value="NZ_JACIDX010000004.1"/>
</dbReference>